<evidence type="ECO:0000259" key="14">
    <source>
        <dbReference type="Pfam" id="PF07715"/>
    </source>
</evidence>
<dbReference type="GO" id="GO:0009279">
    <property type="term" value="C:cell outer membrane"/>
    <property type="evidence" value="ECO:0007669"/>
    <property type="project" value="UniProtKB-SubCell"/>
</dbReference>
<dbReference type="SUPFAM" id="SSF56935">
    <property type="entry name" value="Porins"/>
    <property type="match status" value="1"/>
</dbReference>
<gene>
    <name evidence="15" type="ORF">N7330_16215</name>
</gene>
<comment type="subcellular location">
    <subcellularLocation>
        <location evidence="1 10">Cell outer membrane</location>
        <topology evidence="1 10">Multi-pass membrane protein</topology>
    </subcellularLocation>
</comment>
<dbReference type="InterPro" id="IPR039426">
    <property type="entry name" value="TonB-dep_rcpt-like"/>
</dbReference>
<evidence type="ECO:0000256" key="12">
    <source>
        <dbReference type="SAM" id="SignalP"/>
    </source>
</evidence>
<feature type="domain" description="TonB-dependent receptor-like beta-barrel" evidence="13">
    <location>
        <begin position="238"/>
        <end position="618"/>
    </location>
</feature>
<dbReference type="CDD" id="cd01347">
    <property type="entry name" value="ligand_gated_channel"/>
    <property type="match status" value="1"/>
</dbReference>
<dbReference type="GO" id="GO:0015344">
    <property type="term" value="F:siderophore uptake transmembrane transporter activity"/>
    <property type="evidence" value="ECO:0007669"/>
    <property type="project" value="TreeGrafter"/>
</dbReference>
<dbReference type="PANTHER" id="PTHR30069">
    <property type="entry name" value="TONB-DEPENDENT OUTER MEMBRANE RECEPTOR"/>
    <property type="match status" value="1"/>
</dbReference>
<feature type="signal peptide" evidence="12">
    <location>
        <begin position="1"/>
        <end position="20"/>
    </location>
</feature>
<evidence type="ECO:0000256" key="1">
    <source>
        <dbReference type="ARBA" id="ARBA00004571"/>
    </source>
</evidence>
<comment type="similarity">
    <text evidence="2 10 11">Belongs to the TonB-dependent receptor family.</text>
</comment>
<comment type="caution">
    <text evidence="15">The sequence shown here is derived from an EMBL/GenBank/DDBJ whole genome shotgun (WGS) entry which is preliminary data.</text>
</comment>
<evidence type="ECO:0000313" key="15">
    <source>
        <dbReference type="EMBL" id="MDH0364584.1"/>
    </source>
</evidence>
<dbReference type="InterPro" id="IPR036942">
    <property type="entry name" value="Beta-barrel_TonB_sf"/>
</dbReference>
<name>A0AA42HU32_9BURK</name>
<evidence type="ECO:0000256" key="8">
    <source>
        <dbReference type="ARBA" id="ARBA00023170"/>
    </source>
</evidence>
<evidence type="ECO:0000259" key="13">
    <source>
        <dbReference type="Pfam" id="PF00593"/>
    </source>
</evidence>
<evidence type="ECO:0000256" key="2">
    <source>
        <dbReference type="ARBA" id="ARBA00009810"/>
    </source>
</evidence>
<dbReference type="RefSeq" id="WP_274754250.1">
    <property type="nucleotide sequence ID" value="NZ_JAODZU010000022.1"/>
</dbReference>
<accession>A0AA42HU32</accession>
<evidence type="ECO:0000256" key="9">
    <source>
        <dbReference type="ARBA" id="ARBA00023237"/>
    </source>
</evidence>
<dbReference type="PANTHER" id="PTHR30069:SF27">
    <property type="entry name" value="BLL4766 PROTEIN"/>
    <property type="match status" value="1"/>
</dbReference>
<evidence type="ECO:0000256" key="4">
    <source>
        <dbReference type="ARBA" id="ARBA00022452"/>
    </source>
</evidence>
<keyword evidence="12" id="KW-0732">Signal</keyword>
<dbReference type="Pfam" id="PF07715">
    <property type="entry name" value="Plug"/>
    <property type="match status" value="1"/>
</dbReference>
<dbReference type="GO" id="GO:0044718">
    <property type="term" value="P:siderophore transmembrane transport"/>
    <property type="evidence" value="ECO:0007669"/>
    <property type="project" value="TreeGrafter"/>
</dbReference>
<evidence type="ECO:0000256" key="6">
    <source>
        <dbReference type="ARBA" id="ARBA00023077"/>
    </source>
</evidence>
<evidence type="ECO:0000256" key="3">
    <source>
        <dbReference type="ARBA" id="ARBA00022448"/>
    </source>
</evidence>
<evidence type="ECO:0000256" key="5">
    <source>
        <dbReference type="ARBA" id="ARBA00022692"/>
    </source>
</evidence>
<keyword evidence="7 10" id="KW-0472">Membrane</keyword>
<dbReference type="PROSITE" id="PS52016">
    <property type="entry name" value="TONB_DEPENDENT_REC_3"/>
    <property type="match status" value="1"/>
</dbReference>
<dbReference type="InterPro" id="IPR012910">
    <property type="entry name" value="Plug_dom"/>
</dbReference>
<keyword evidence="4 10" id="KW-1134">Transmembrane beta strand</keyword>
<sequence length="649" mass="72144">MPSRPSPCSLAVGTALSLLAAPGSAQSSLSEPIVVSATRIDMHDQDAPYASEVHTRSDIERSGAHSLFDYLAQQSSLQISPSYGNRYTPQISMRGYGNDGFQNLVISVDGRRLNNIDSIPQLIGSISLSDIERIEITKGSGAVMFGDGATAGTIQIYTKPRSGVSLETYAGDHGQRGAIASAGLVRERFDLSATLDHSHVNGFSSPDPTGHRDQSEGNTWRVAGALKPVEGLSLDMEAGASHIDTRYPNPLTQAQFNANPGMYTGDPYPYIQQKLQSDHWSLGAEYRVNRQWKLSARHNDEDKSSRYPNSTPAQYRYVSNEVAAQFQHDALILNAGYQNFDGQRTQSGSTTKHNRGLFLQGQYMLEALTLSAGIRREEVTYRHSPLSGQSLQSEQRLTSWELGANHRLSPQLALFANYSDAFVTPDVDRFFFTDWSSGSPVTAFNGFIEPAKARTLTVGANHQTARHRLKLSAFYAKLWNEIYYFETGPFSGINTNIDQSHKYGLELQDRVQITPRLSGHINYAWTRAIIDRENDGGGAFDGKELPGVSRHSVVLGLNLRVAERGNLHLSHTWRSSTWAAGDFDNNNAQRQKAFQSTDLTYRHQLDKHLDMYVGVSNLLDRKNGIWVRDDAIYPVQFERTWKLGARMQF</sequence>
<keyword evidence="3 10" id="KW-0813">Transport</keyword>
<evidence type="ECO:0000256" key="10">
    <source>
        <dbReference type="PROSITE-ProRule" id="PRU01360"/>
    </source>
</evidence>
<evidence type="ECO:0000313" key="16">
    <source>
        <dbReference type="Proteomes" id="UP001158297"/>
    </source>
</evidence>
<proteinExistence type="inferred from homology"/>
<dbReference type="EMBL" id="JAODZU010000022">
    <property type="protein sequence ID" value="MDH0364584.1"/>
    <property type="molecule type" value="Genomic_DNA"/>
</dbReference>
<keyword evidence="9 10" id="KW-0998">Cell outer membrane</keyword>
<feature type="chain" id="PRO_5041471371" evidence="12">
    <location>
        <begin position="21"/>
        <end position="649"/>
    </location>
</feature>
<dbReference type="InterPro" id="IPR000531">
    <property type="entry name" value="Beta-barrel_TonB"/>
</dbReference>
<protein>
    <submittedName>
        <fullName evidence="15">TonB-dependent receptor</fullName>
    </submittedName>
</protein>
<organism evidence="15 16">
    <name type="scientific">Comamonas aquatica</name>
    <dbReference type="NCBI Taxonomy" id="225991"/>
    <lineage>
        <taxon>Bacteria</taxon>
        <taxon>Pseudomonadati</taxon>
        <taxon>Pseudomonadota</taxon>
        <taxon>Betaproteobacteria</taxon>
        <taxon>Burkholderiales</taxon>
        <taxon>Comamonadaceae</taxon>
        <taxon>Comamonas</taxon>
    </lineage>
</organism>
<evidence type="ECO:0000256" key="11">
    <source>
        <dbReference type="RuleBase" id="RU003357"/>
    </source>
</evidence>
<feature type="domain" description="TonB-dependent receptor plug" evidence="14">
    <location>
        <begin position="45"/>
        <end position="153"/>
    </location>
</feature>
<dbReference type="AlphaFoldDB" id="A0AA42HU32"/>
<dbReference type="Proteomes" id="UP001158297">
    <property type="component" value="Unassembled WGS sequence"/>
</dbReference>
<dbReference type="InterPro" id="IPR037066">
    <property type="entry name" value="Plug_dom_sf"/>
</dbReference>
<dbReference type="Gene3D" id="2.170.130.10">
    <property type="entry name" value="TonB-dependent receptor, plug domain"/>
    <property type="match status" value="1"/>
</dbReference>
<reference evidence="15" key="1">
    <citation type="submission" date="2022-09" db="EMBL/GenBank/DDBJ databases">
        <title>Intensive care unit water sources are persistently colonized with multi-drug resistant bacteria and are the site of extensive horizontal gene transfer of antibiotic resistance genes.</title>
        <authorList>
            <person name="Diorio-Toth L."/>
        </authorList>
    </citation>
    <scope>NUCLEOTIDE SEQUENCE</scope>
    <source>
        <strain evidence="15">GD04130</strain>
    </source>
</reference>
<evidence type="ECO:0000256" key="7">
    <source>
        <dbReference type="ARBA" id="ARBA00023136"/>
    </source>
</evidence>
<keyword evidence="8 15" id="KW-0675">Receptor</keyword>
<dbReference type="Pfam" id="PF00593">
    <property type="entry name" value="TonB_dep_Rec_b-barrel"/>
    <property type="match status" value="1"/>
</dbReference>
<dbReference type="Gene3D" id="2.40.170.20">
    <property type="entry name" value="TonB-dependent receptor, beta-barrel domain"/>
    <property type="match status" value="1"/>
</dbReference>
<keyword evidence="5 10" id="KW-0812">Transmembrane</keyword>
<keyword evidence="6 11" id="KW-0798">TonB box</keyword>